<dbReference type="PROSITE" id="PS50164">
    <property type="entry name" value="GIY_YIG"/>
    <property type="match status" value="1"/>
</dbReference>
<accession>A0A2W4QFE8</accession>
<reference evidence="3 4" key="1">
    <citation type="journal article" date="2018" name="Aquat. Microb. Ecol.">
        <title>Gammaproteobacterial methanotrophs dominate.</title>
        <authorList>
            <person name="Rissanen A.J."/>
            <person name="Saarenheimo J."/>
            <person name="Tiirola M."/>
            <person name="Peura S."/>
            <person name="Aalto S.L."/>
            <person name="Karvinen A."/>
            <person name="Nykanen H."/>
        </authorList>
    </citation>
    <scope>NUCLEOTIDE SEQUENCE [LARGE SCALE GENOMIC DNA]</scope>
    <source>
        <strain evidence="3">AMbin10</strain>
    </source>
</reference>
<dbReference type="InterPro" id="IPR050190">
    <property type="entry name" value="UPF0213_domain"/>
</dbReference>
<dbReference type="Gene3D" id="3.40.1440.10">
    <property type="entry name" value="GIY-YIG endonuclease"/>
    <property type="match status" value="1"/>
</dbReference>
<evidence type="ECO:0000259" key="2">
    <source>
        <dbReference type="PROSITE" id="PS50164"/>
    </source>
</evidence>
<dbReference type="Proteomes" id="UP000249396">
    <property type="component" value="Unassembled WGS sequence"/>
</dbReference>
<sequence length="99" mass="12002">MEKLPCVYLLASHRLGTLYVGVTSNLIKRVYEHRNQLVDGFTKRHKVHELVWYEVHERMESAILREKQIKKWSRTAKIDLIEKHNREWRDLWPDLFSTS</sequence>
<feature type="domain" description="GIY-YIG" evidence="2">
    <location>
        <begin position="3"/>
        <end position="79"/>
    </location>
</feature>
<organism evidence="3 4">
    <name type="scientific">Candidatus Methylumidiphilus alinenensis</name>
    <dbReference type="NCBI Taxonomy" id="2202197"/>
    <lineage>
        <taxon>Bacteria</taxon>
        <taxon>Pseudomonadati</taxon>
        <taxon>Pseudomonadota</taxon>
        <taxon>Gammaproteobacteria</taxon>
        <taxon>Methylococcales</taxon>
        <taxon>Candidatus Methylumidiphilus</taxon>
    </lineage>
</organism>
<dbReference type="CDD" id="cd10448">
    <property type="entry name" value="GIY-YIG_unchar_3"/>
    <property type="match status" value="1"/>
</dbReference>
<protein>
    <submittedName>
        <fullName evidence="3">GIY-YIG nuclease</fullName>
    </submittedName>
</protein>
<comment type="caution">
    <text evidence="3">The sequence shown here is derived from an EMBL/GenBank/DDBJ whole genome shotgun (WGS) entry which is preliminary data.</text>
</comment>
<name>A0A2W4QFE8_9GAMM</name>
<evidence type="ECO:0000313" key="3">
    <source>
        <dbReference type="EMBL" id="PZN71005.1"/>
    </source>
</evidence>
<dbReference type="InterPro" id="IPR000305">
    <property type="entry name" value="GIY-YIG_endonuc"/>
</dbReference>
<gene>
    <name evidence="3" type="ORF">DM484_27375</name>
</gene>
<dbReference type="PANTHER" id="PTHR34477:SF5">
    <property type="entry name" value="BSL5627 PROTEIN"/>
    <property type="match status" value="1"/>
</dbReference>
<dbReference type="Pfam" id="PF01541">
    <property type="entry name" value="GIY-YIG"/>
    <property type="match status" value="1"/>
</dbReference>
<dbReference type="InterPro" id="IPR035901">
    <property type="entry name" value="GIY-YIG_endonuc_sf"/>
</dbReference>
<evidence type="ECO:0000256" key="1">
    <source>
        <dbReference type="ARBA" id="ARBA00007435"/>
    </source>
</evidence>
<comment type="similarity">
    <text evidence="1">Belongs to the UPF0213 family.</text>
</comment>
<dbReference type="AlphaFoldDB" id="A0A2W4QFE8"/>
<evidence type="ECO:0000313" key="4">
    <source>
        <dbReference type="Proteomes" id="UP000249396"/>
    </source>
</evidence>
<proteinExistence type="inferred from homology"/>
<dbReference type="EMBL" id="QJPH01000538">
    <property type="protein sequence ID" value="PZN71005.1"/>
    <property type="molecule type" value="Genomic_DNA"/>
</dbReference>
<dbReference type="PANTHER" id="PTHR34477">
    <property type="entry name" value="UPF0213 PROTEIN YHBQ"/>
    <property type="match status" value="1"/>
</dbReference>
<dbReference type="SUPFAM" id="SSF82771">
    <property type="entry name" value="GIY-YIG endonuclease"/>
    <property type="match status" value="1"/>
</dbReference>